<evidence type="ECO:0000256" key="6">
    <source>
        <dbReference type="ARBA" id="ARBA00022679"/>
    </source>
</evidence>
<keyword evidence="5" id="KW-0028">Amino-acid biosynthesis</keyword>
<dbReference type="EC" id="2.5.1.54" evidence="4"/>
<comment type="caution">
    <text evidence="13">The sequence shown here is derived from an EMBL/GenBank/DDBJ whole genome shotgun (WGS) entry which is preliminary data.</text>
</comment>
<feature type="domain" description="DAHP synthetase I/KDSA" evidence="12">
    <location>
        <begin position="17"/>
        <end position="127"/>
    </location>
</feature>
<dbReference type="SUPFAM" id="SSF51569">
    <property type="entry name" value="Aldolase"/>
    <property type="match status" value="1"/>
</dbReference>
<dbReference type="GO" id="GO:0009073">
    <property type="term" value="P:aromatic amino acid family biosynthetic process"/>
    <property type="evidence" value="ECO:0007669"/>
    <property type="project" value="UniProtKB-KW"/>
</dbReference>
<name>X0VMA6_9ZZZZ</name>
<evidence type="ECO:0000256" key="1">
    <source>
        <dbReference type="ARBA" id="ARBA00003726"/>
    </source>
</evidence>
<protein>
    <recommendedName>
        <fullName evidence="4">3-deoxy-7-phosphoheptulonate synthase</fullName>
        <ecNumber evidence="4">2.5.1.54</ecNumber>
    </recommendedName>
    <alternativeName>
        <fullName evidence="10">3-deoxy-D-arabino-heptulosonate 7-phosphate synthase</fullName>
    </alternativeName>
    <alternativeName>
        <fullName evidence="9">DAHP synthase</fullName>
    </alternativeName>
    <alternativeName>
        <fullName evidence="8">Phospho-2-keto-3-deoxyheptonate aldolase</fullName>
    </alternativeName>
</protein>
<evidence type="ECO:0000256" key="11">
    <source>
        <dbReference type="ARBA" id="ARBA00047508"/>
    </source>
</evidence>
<dbReference type="Gene3D" id="3.20.20.70">
    <property type="entry name" value="Aldolase class I"/>
    <property type="match status" value="1"/>
</dbReference>
<dbReference type="Pfam" id="PF00793">
    <property type="entry name" value="DAHP_synth_1"/>
    <property type="match status" value="1"/>
</dbReference>
<evidence type="ECO:0000256" key="10">
    <source>
        <dbReference type="ARBA" id="ARBA00032193"/>
    </source>
</evidence>
<comment type="pathway">
    <text evidence="2">Metabolic intermediate biosynthesis; chorismate biosynthesis; chorismate from D-erythrose 4-phosphate and phosphoenolpyruvate: step 1/7.</text>
</comment>
<dbReference type="AlphaFoldDB" id="X0VMA6"/>
<evidence type="ECO:0000256" key="3">
    <source>
        <dbReference type="ARBA" id="ARBA00007985"/>
    </source>
</evidence>
<keyword evidence="7" id="KW-0057">Aromatic amino acid biosynthesis</keyword>
<dbReference type="InterPro" id="IPR006219">
    <property type="entry name" value="DAHP_synth_1"/>
</dbReference>
<dbReference type="GO" id="GO:0003849">
    <property type="term" value="F:3-deoxy-7-phosphoheptulonate synthase activity"/>
    <property type="evidence" value="ECO:0007669"/>
    <property type="project" value="UniProtKB-EC"/>
</dbReference>
<evidence type="ECO:0000313" key="13">
    <source>
        <dbReference type="EMBL" id="GAG13613.1"/>
    </source>
</evidence>
<feature type="non-terminal residue" evidence="13">
    <location>
        <position position="1"/>
    </location>
</feature>
<evidence type="ECO:0000256" key="4">
    <source>
        <dbReference type="ARBA" id="ARBA00012694"/>
    </source>
</evidence>
<evidence type="ECO:0000256" key="7">
    <source>
        <dbReference type="ARBA" id="ARBA00023141"/>
    </source>
</evidence>
<gene>
    <name evidence="13" type="ORF">S01H1_33920</name>
</gene>
<proteinExistence type="inferred from homology"/>
<comment type="similarity">
    <text evidence="3">Belongs to the class-I DAHP synthase family.</text>
</comment>
<dbReference type="GO" id="GO:0005737">
    <property type="term" value="C:cytoplasm"/>
    <property type="evidence" value="ECO:0007669"/>
    <property type="project" value="TreeGrafter"/>
</dbReference>
<reference evidence="13" key="1">
    <citation type="journal article" date="2014" name="Front. Microbiol.">
        <title>High frequency of phylogenetically diverse reductive dehalogenase-homologous genes in deep subseafloor sedimentary metagenomes.</title>
        <authorList>
            <person name="Kawai M."/>
            <person name="Futagami T."/>
            <person name="Toyoda A."/>
            <person name="Takaki Y."/>
            <person name="Nishi S."/>
            <person name="Hori S."/>
            <person name="Arai W."/>
            <person name="Tsubouchi T."/>
            <person name="Morono Y."/>
            <person name="Uchiyama I."/>
            <person name="Ito T."/>
            <person name="Fujiyama A."/>
            <person name="Inagaki F."/>
            <person name="Takami H."/>
        </authorList>
    </citation>
    <scope>NUCLEOTIDE SEQUENCE</scope>
    <source>
        <strain evidence="13">Expedition CK06-06</strain>
    </source>
</reference>
<dbReference type="EMBL" id="BARS01021088">
    <property type="protein sequence ID" value="GAG13613.1"/>
    <property type="molecule type" value="Genomic_DNA"/>
</dbReference>
<keyword evidence="6" id="KW-0808">Transferase</keyword>
<comment type="function">
    <text evidence="1">Stereospecific condensation of phosphoenolpyruvate (PEP) and D-erythrose-4-phosphate (E4P) giving rise to 3-deoxy-D-arabino-heptulosonate-7-phosphate (DAHP).</text>
</comment>
<dbReference type="PANTHER" id="PTHR21225:SF12">
    <property type="entry name" value="PHOSPHO-2-DEHYDRO-3-DEOXYHEPTONATE ALDOLASE, TYROSINE-INHIBITED"/>
    <property type="match status" value="1"/>
</dbReference>
<comment type="catalytic activity">
    <reaction evidence="11">
        <text>D-erythrose 4-phosphate + phosphoenolpyruvate + H2O = 7-phospho-2-dehydro-3-deoxy-D-arabino-heptonate + phosphate</text>
        <dbReference type="Rhea" id="RHEA:14717"/>
        <dbReference type="ChEBI" id="CHEBI:15377"/>
        <dbReference type="ChEBI" id="CHEBI:16897"/>
        <dbReference type="ChEBI" id="CHEBI:43474"/>
        <dbReference type="ChEBI" id="CHEBI:58394"/>
        <dbReference type="ChEBI" id="CHEBI:58702"/>
        <dbReference type="EC" id="2.5.1.54"/>
    </reaction>
</comment>
<evidence type="ECO:0000256" key="8">
    <source>
        <dbReference type="ARBA" id="ARBA00031111"/>
    </source>
</evidence>
<accession>X0VMA6</accession>
<organism evidence="13">
    <name type="scientific">marine sediment metagenome</name>
    <dbReference type="NCBI Taxonomy" id="412755"/>
    <lineage>
        <taxon>unclassified sequences</taxon>
        <taxon>metagenomes</taxon>
        <taxon>ecological metagenomes</taxon>
    </lineage>
</organism>
<dbReference type="InterPro" id="IPR006218">
    <property type="entry name" value="DAHP1/KDSA"/>
</dbReference>
<evidence type="ECO:0000259" key="12">
    <source>
        <dbReference type="Pfam" id="PF00793"/>
    </source>
</evidence>
<evidence type="ECO:0000256" key="5">
    <source>
        <dbReference type="ARBA" id="ARBA00022605"/>
    </source>
</evidence>
<dbReference type="InterPro" id="IPR013785">
    <property type="entry name" value="Aldolase_TIM"/>
</dbReference>
<dbReference type="GO" id="GO:0008652">
    <property type="term" value="P:amino acid biosynthetic process"/>
    <property type="evidence" value="ECO:0007669"/>
    <property type="project" value="UniProtKB-KW"/>
</dbReference>
<sequence>CSFVGLTDDGQPAVVRTKGNRDTCVVLRGSYENGPNDADASKAVEALAAAKLTEAVIIDAAHGNSGKTVSGQVAAISRITGQLGTGACRGIMVESFLEEGRCGSKDEARGRGISVTDPCLGWQKTEEALYLLNEAARVAQLPKRGDE</sequence>
<dbReference type="PANTHER" id="PTHR21225">
    <property type="entry name" value="PHOSPHO-2-DEHYDRO-3-DEOXYHEPTONATE ALDOLASE DAHP SYNTHETASE"/>
    <property type="match status" value="1"/>
</dbReference>
<evidence type="ECO:0000256" key="9">
    <source>
        <dbReference type="ARBA" id="ARBA00031349"/>
    </source>
</evidence>
<evidence type="ECO:0000256" key="2">
    <source>
        <dbReference type="ARBA" id="ARBA00004688"/>
    </source>
</evidence>